<reference evidence="2" key="1">
    <citation type="journal article" date="2014" name="Proc. Natl. Acad. Sci. U.S.A.">
        <title>Extensive sampling of basidiomycete genomes demonstrates inadequacy of the white-rot/brown-rot paradigm for wood decay fungi.</title>
        <authorList>
            <person name="Riley R."/>
            <person name="Salamov A.A."/>
            <person name="Brown D.W."/>
            <person name="Nagy L.G."/>
            <person name="Floudas D."/>
            <person name="Held B.W."/>
            <person name="Levasseur A."/>
            <person name="Lombard V."/>
            <person name="Morin E."/>
            <person name="Otillar R."/>
            <person name="Lindquist E.A."/>
            <person name="Sun H."/>
            <person name="LaButti K.M."/>
            <person name="Schmutz J."/>
            <person name="Jabbour D."/>
            <person name="Luo H."/>
            <person name="Baker S.E."/>
            <person name="Pisabarro A.G."/>
            <person name="Walton J.D."/>
            <person name="Blanchette R.A."/>
            <person name="Henrissat B."/>
            <person name="Martin F."/>
            <person name="Cullen D."/>
            <person name="Hibbett D.S."/>
            <person name="Grigoriev I.V."/>
        </authorList>
    </citation>
    <scope>NUCLEOTIDE SEQUENCE [LARGE SCALE GENOMIC DNA]</scope>
    <source>
        <strain evidence="2">CBS 339.88</strain>
    </source>
</reference>
<evidence type="ECO:0000313" key="1">
    <source>
        <dbReference type="EMBL" id="KDR68829.1"/>
    </source>
</evidence>
<keyword evidence="2" id="KW-1185">Reference proteome</keyword>
<protein>
    <submittedName>
        <fullName evidence="1">Uncharacterized protein</fullName>
    </submittedName>
</protein>
<evidence type="ECO:0000313" key="2">
    <source>
        <dbReference type="Proteomes" id="UP000027222"/>
    </source>
</evidence>
<dbReference type="Proteomes" id="UP000027222">
    <property type="component" value="Unassembled WGS sequence"/>
</dbReference>
<dbReference type="HOGENOM" id="CLU_061018_0_0_1"/>
<name>A0A067SM92_GALM3</name>
<sequence length="202" mass="22770">MSTATLPPALLEKSEITEKQLKEVHDTIANQPNDSDARKETLKALKRMGMRGEYTSLMGDSQKTAMAINFKIKAGKQEIDFNEYILELEEFVKTTNNDANGFLRLRENVIVFQEKLRHIIPSQIVNVKVQLENLDAGIQKFGGQIYEFEGLVKVNMKAASTGNADDDEDQAAYIQFLMKKIKLVYFALQDSLNTYALSVALT</sequence>
<organism evidence="1 2">
    <name type="scientific">Galerina marginata (strain CBS 339.88)</name>
    <dbReference type="NCBI Taxonomy" id="685588"/>
    <lineage>
        <taxon>Eukaryota</taxon>
        <taxon>Fungi</taxon>
        <taxon>Dikarya</taxon>
        <taxon>Basidiomycota</taxon>
        <taxon>Agaricomycotina</taxon>
        <taxon>Agaricomycetes</taxon>
        <taxon>Agaricomycetidae</taxon>
        <taxon>Agaricales</taxon>
        <taxon>Agaricineae</taxon>
        <taxon>Strophariaceae</taxon>
        <taxon>Galerina</taxon>
    </lineage>
</organism>
<dbReference type="EMBL" id="KL142405">
    <property type="protein sequence ID" value="KDR68829.1"/>
    <property type="molecule type" value="Genomic_DNA"/>
</dbReference>
<dbReference type="OrthoDB" id="3046926at2759"/>
<dbReference type="AlphaFoldDB" id="A0A067SM92"/>
<accession>A0A067SM92</accession>
<proteinExistence type="predicted"/>
<gene>
    <name evidence="1" type="ORF">GALMADRAFT_215432</name>
</gene>